<dbReference type="Proteomes" id="UP000752172">
    <property type="component" value="Unassembled WGS sequence"/>
</dbReference>
<name>A0A921T8A4_9PSED</name>
<dbReference type="EMBL" id="DYTS01000223">
    <property type="protein sequence ID" value="HJH19472.1"/>
    <property type="molecule type" value="Genomic_DNA"/>
</dbReference>
<organism evidence="1 2">
    <name type="scientific">Pseudomonas lactis</name>
    <dbReference type="NCBI Taxonomy" id="1615674"/>
    <lineage>
        <taxon>Bacteria</taxon>
        <taxon>Pseudomonadati</taxon>
        <taxon>Pseudomonadota</taxon>
        <taxon>Gammaproteobacteria</taxon>
        <taxon>Pseudomonadales</taxon>
        <taxon>Pseudomonadaceae</taxon>
        <taxon>Pseudomonas</taxon>
    </lineage>
</organism>
<accession>A0A921T8A4</accession>
<dbReference type="AlphaFoldDB" id="A0A921T8A4"/>
<protein>
    <submittedName>
        <fullName evidence="1">Uncharacterized protein</fullName>
    </submittedName>
</protein>
<gene>
    <name evidence="1" type="ORF">K8W20_12245</name>
</gene>
<evidence type="ECO:0000313" key="2">
    <source>
        <dbReference type="Proteomes" id="UP000752172"/>
    </source>
</evidence>
<reference evidence="1" key="2">
    <citation type="submission" date="2021-09" db="EMBL/GenBank/DDBJ databases">
        <authorList>
            <person name="Gilroy R."/>
        </authorList>
    </citation>
    <scope>NUCLEOTIDE SEQUENCE</scope>
    <source>
        <strain evidence="1">ChiSjej2B20-17149</strain>
    </source>
</reference>
<proteinExistence type="predicted"/>
<sequence>MSVNKNEFPAASNEDEMTILDMIENHDDFPEYIADEARAQAKELFAKAVH</sequence>
<reference evidence="1" key="1">
    <citation type="journal article" date="2021" name="PeerJ">
        <title>Extensive microbial diversity within the chicken gut microbiome revealed by metagenomics and culture.</title>
        <authorList>
            <person name="Gilroy R."/>
            <person name="Ravi A."/>
            <person name="Getino M."/>
            <person name="Pursley I."/>
            <person name="Horton D.L."/>
            <person name="Alikhan N.F."/>
            <person name="Baker D."/>
            <person name="Gharbi K."/>
            <person name="Hall N."/>
            <person name="Watson M."/>
            <person name="Adriaenssens E.M."/>
            <person name="Foster-Nyarko E."/>
            <person name="Jarju S."/>
            <person name="Secka A."/>
            <person name="Antonio M."/>
            <person name="Oren A."/>
            <person name="Chaudhuri R.R."/>
            <person name="La Ragione R."/>
            <person name="Hildebrand F."/>
            <person name="Pallen M.J."/>
        </authorList>
    </citation>
    <scope>NUCLEOTIDE SEQUENCE</scope>
    <source>
        <strain evidence="1">ChiSjej2B20-17149</strain>
    </source>
</reference>
<comment type="caution">
    <text evidence="1">The sequence shown here is derived from an EMBL/GenBank/DDBJ whole genome shotgun (WGS) entry which is preliminary data.</text>
</comment>
<evidence type="ECO:0000313" key="1">
    <source>
        <dbReference type="EMBL" id="HJH19472.1"/>
    </source>
</evidence>
<dbReference type="RefSeq" id="WP_278917236.1">
    <property type="nucleotide sequence ID" value="NZ_DYTS01000223.1"/>
</dbReference>